<proteinExistence type="predicted"/>
<accession>A0AAD8EMB7</accession>
<dbReference type="EMBL" id="JASPKZ010002300">
    <property type="protein sequence ID" value="KAJ9595990.1"/>
    <property type="molecule type" value="Genomic_DNA"/>
</dbReference>
<reference evidence="1" key="2">
    <citation type="submission" date="2023-05" db="EMBL/GenBank/DDBJ databases">
        <authorList>
            <person name="Fouks B."/>
        </authorList>
    </citation>
    <scope>NUCLEOTIDE SEQUENCE</scope>
    <source>
        <strain evidence="1">Stay&amp;Tobe</strain>
        <tissue evidence="1">Testes</tissue>
    </source>
</reference>
<organism evidence="1 2">
    <name type="scientific">Diploptera punctata</name>
    <name type="common">Pacific beetle cockroach</name>
    <dbReference type="NCBI Taxonomy" id="6984"/>
    <lineage>
        <taxon>Eukaryota</taxon>
        <taxon>Metazoa</taxon>
        <taxon>Ecdysozoa</taxon>
        <taxon>Arthropoda</taxon>
        <taxon>Hexapoda</taxon>
        <taxon>Insecta</taxon>
        <taxon>Pterygota</taxon>
        <taxon>Neoptera</taxon>
        <taxon>Polyneoptera</taxon>
        <taxon>Dictyoptera</taxon>
        <taxon>Blattodea</taxon>
        <taxon>Blaberoidea</taxon>
        <taxon>Blaberidae</taxon>
        <taxon>Diplopterinae</taxon>
        <taxon>Diploptera</taxon>
    </lineage>
</organism>
<name>A0AAD8EMB7_DIPPU</name>
<gene>
    <name evidence="1" type="ORF">L9F63_012811</name>
</gene>
<keyword evidence="2" id="KW-1185">Reference proteome</keyword>
<protein>
    <submittedName>
        <fullName evidence="1">Uncharacterized protein</fullName>
    </submittedName>
</protein>
<evidence type="ECO:0000313" key="1">
    <source>
        <dbReference type="EMBL" id="KAJ9595990.1"/>
    </source>
</evidence>
<feature type="non-terminal residue" evidence="1">
    <location>
        <position position="1"/>
    </location>
</feature>
<evidence type="ECO:0000313" key="2">
    <source>
        <dbReference type="Proteomes" id="UP001233999"/>
    </source>
</evidence>
<dbReference type="AlphaFoldDB" id="A0AAD8EMB7"/>
<comment type="caution">
    <text evidence="1">The sequence shown here is derived from an EMBL/GenBank/DDBJ whole genome shotgun (WGS) entry which is preliminary data.</text>
</comment>
<sequence length="109" mass="12298">IFLQKILSPGDGLTPSYRKAEYHFTVKEDVQICSMVTTDKFLLTGMVGEIIGWDWKSITSSKTRKIAFSIQIPTAKDALEKPDVNSMLFSKTDGHLYAGWVTIEFMFSV</sequence>
<dbReference type="Proteomes" id="UP001233999">
    <property type="component" value="Unassembled WGS sequence"/>
</dbReference>
<reference evidence="1" key="1">
    <citation type="journal article" date="2023" name="IScience">
        <title>Live-bearing cockroach genome reveals convergent evolutionary mechanisms linked to viviparity in insects and beyond.</title>
        <authorList>
            <person name="Fouks B."/>
            <person name="Harrison M.C."/>
            <person name="Mikhailova A.A."/>
            <person name="Marchal E."/>
            <person name="English S."/>
            <person name="Carruthers M."/>
            <person name="Jennings E.C."/>
            <person name="Chiamaka E.L."/>
            <person name="Frigard R.A."/>
            <person name="Pippel M."/>
            <person name="Attardo G.M."/>
            <person name="Benoit J.B."/>
            <person name="Bornberg-Bauer E."/>
            <person name="Tobe S.S."/>
        </authorList>
    </citation>
    <scope>NUCLEOTIDE SEQUENCE</scope>
    <source>
        <strain evidence="1">Stay&amp;Tobe</strain>
    </source>
</reference>